<dbReference type="STRING" id="134849.SAMN05443668_105259"/>
<feature type="active site" description="Proton acceptor" evidence="5">
    <location>
        <position position="119"/>
    </location>
</feature>
<dbReference type="GO" id="GO:0033850">
    <property type="term" value="F:Z-farnesyl diphosphate synthase activity"/>
    <property type="evidence" value="ECO:0007669"/>
    <property type="project" value="TreeGrafter"/>
</dbReference>
<dbReference type="FunFam" id="3.40.1180.10:FF:000003">
    <property type="entry name" value="Isoprenyl transferase 2"/>
    <property type="match status" value="1"/>
</dbReference>
<name>A0A1M7QRX9_9ACTN</name>
<dbReference type="NCBIfam" id="TIGR00055">
    <property type="entry name" value="uppS"/>
    <property type="match status" value="1"/>
</dbReference>
<dbReference type="GO" id="GO:0016094">
    <property type="term" value="P:polyprenol biosynthetic process"/>
    <property type="evidence" value="ECO:0007669"/>
    <property type="project" value="TreeGrafter"/>
</dbReference>
<proteinExistence type="inferred from homology"/>
<feature type="binding site" evidence="5">
    <location>
        <begin position="116"/>
        <end position="118"/>
    </location>
    <ligand>
        <name>substrate</name>
    </ligand>
</feature>
<evidence type="ECO:0000313" key="6">
    <source>
        <dbReference type="EMBL" id="SHN34383.1"/>
    </source>
</evidence>
<evidence type="ECO:0000256" key="3">
    <source>
        <dbReference type="ARBA" id="ARBA00022842"/>
    </source>
</evidence>
<dbReference type="PROSITE" id="PS01066">
    <property type="entry name" value="UPP_SYNTHASE"/>
    <property type="match status" value="1"/>
</dbReference>
<dbReference type="Pfam" id="PF01255">
    <property type="entry name" value="Prenyltransf"/>
    <property type="match status" value="1"/>
</dbReference>
<keyword evidence="3 5" id="KW-0460">Magnesium</keyword>
<feature type="binding site" evidence="5">
    <location>
        <begin position="247"/>
        <end position="249"/>
    </location>
    <ligand>
        <name>substrate</name>
    </ligand>
</feature>
<evidence type="ECO:0000313" key="7">
    <source>
        <dbReference type="Proteomes" id="UP000184440"/>
    </source>
</evidence>
<accession>A0A1M7QRX9</accession>
<feature type="binding site" evidence="5">
    <location>
        <position position="122"/>
    </location>
    <ligand>
        <name>substrate</name>
    </ligand>
</feature>
<sequence>MARSVSRPTGSVRSPISSASVTDLSFRVRSSEAYPSGVAVRDVIYSLYERRLVRKLTGAPRPRHVGVILDGNRRWAREAGFDDPNEGHHVGARKIEKVLGWCTDQGVEVVTLWLLSTDNLTRPESELAPLLRIIEGVATDLAADDQPWRLRMVGALDLLPAETSRILKDAAERTHGKTGTSVNIAVGYGGRREIADAVRSLLHEHAGLGTPIEELAEVLDVDHIAEHLYTKGQPDPDLVIRTSGEQRLSGFLLWQSAHSEFYFCDAHWPDFRRTDFLRALRDYAKRNRRFGV</sequence>
<feature type="active site" evidence="5">
    <location>
        <position position="70"/>
    </location>
</feature>
<dbReference type="InterPro" id="IPR001441">
    <property type="entry name" value="UPP_synth-like"/>
</dbReference>
<feature type="binding site" evidence="5">
    <location>
        <position position="75"/>
    </location>
    <ligand>
        <name>substrate</name>
    </ligand>
</feature>
<comment type="similarity">
    <text evidence="4">Belongs to the UPP synthase family. Z-FPP synthase subfamily.</text>
</comment>
<dbReference type="EMBL" id="FRCS01000005">
    <property type="protein sequence ID" value="SHN34383.1"/>
    <property type="molecule type" value="Genomic_DNA"/>
</dbReference>
<feature type="binding site" evidence="5">
    <location>
        <begin position="71"/>
        <end position="74"/>
    </location>
    <ligand>
        <name>substrate</name>
    </ligand>
</feature>
<dbReference type="PANTHER" id="PTHR10291">
    <property type="entry name" value="DEHYDRODOLICHYL DIPHOSPHATE SYNTHASE FAMILY MEMBER"/>
    <property type="match status" value="1"/>
</dbReference>
<dbReference type="GO" id="GO:0005886">
    <property type="term" value="C:plasma membrane"/>
    <property type="evidence" value="ECO:0007669"/>
    <property type="project" value="TreeGrafter"/>
</dbReference>
<dbReference type="PANTHER" id="PTHR10291:SF43">
    <property type="entry name" value="DEHYDRODOLICHYL DIPHOSPHATE SYNTHASE COMPLEX SUBUNIT DHDDS"/>
    <property type="match status" value="1"/>
</dbReference>
<dbReference type="InterPro" id="IPR036424">
    <property type="entry name" value="UPP_synth-like_sf"/>
</dbReference>
<feature type="binding site" evidence="5">
    <location>
        <position position="88"/>
    </location>
    <ligand>
        <name>substrate</name>
    </ligand>
</feature>
<feature type="binding site" evidence="5">
    <location>
        <position position="70"/>
    </location>
    <ligand>
        <name>Mg(2+)</name>
        <dbReference type="ChEBI" id="CHEBI:18420"/>
    </ligand>
</feature>
<comment type="subunit">
    <text evidence="5">Homodimer.</text>
</comment>
<keyword evidence="1 5" id="KW-0808">Transferase</keyword>
<evidence type="ECO:0000256" key="2">
    <source>
        <dbReference type="ARBA" id="ARBA00022723"/>
    </source>
</evidence>
<keyword evidence="7" id="KW-1185">Reference proteome</keyword>
<dbReference type="GO" id="GO:0000287">
    <property type="term" value="F:magnesium ion binding"/>
    <property type="evidence" value="ECO:0007669"/>
    <property type="project" value="UniProtKB-UniRule"/>
</dbReference>
<comment type="function">
    <text evidence="5">Catalyzes the condensation of isopentenyl diphosphate (IPP) with allylic pyrophosphates generating different type of terpenoids.</text>
</comment>
<dbReference type="EC" id="2.5.1.-" evidence="5"/>
<evidence type="ECO:0000256" key="1">
    <source>
        <dbReference type="ARBA" id="ARBA00022679"/>
    </source>
</evidence>
<dbReference type="InterPro" id="IPR018520">
    <property type="entry name" value="UPP_synth-like_CS"/>
</dbReference>
<dbReference type="GO" id="GO:0045547">
    <property type="term" value="F:ditrans,polycis-polyprenyl diphosphate synthase [(2E,6E)-farnesyl diphosphate specific] activity"/>
    <property type="evidence" value="ECO:0007669"/>
    <property type="project" value="TreeGrafter"/>
</dbReference>
<organism evidence="6 7">
    <name type="scientific">Cryptosporangium aurantiacum</name>
    <dbReference type="NCBI Taxonomy" id="134849"/>
    <lineage>
        <taxon>Bacteria</taxon>
        <taxon>Bacillati</taxon>
        <taxon>Actinomycetota</taxon>
        <taxon>Actinomycetes</taxon>
        <taxon>Cryptosporangiales</taxon>
        <taxon>Cryptosporangiaceae</taxon>
        <taxon>Cryptosporangium</taxon>
    </lineage>
</organism>
<evidence type="ECO:0000256" key="5">
    <source>
        <dbReference type="HAMAP-Rule" id="MF_01139"/>
    </source>
</evidence>
<comment type="cofactor">
    <cofactor evidence="5">
        <name>Mg(2+)</name>
        <dbReference type="ChEBI" id="CHEBI:18420"/>
    </cofactor>
    <text evidence="5">Binds 2 magnesium ions per subunit.</text>
</comment>
<dbReference type="SUPFAM" id="SSF64005">
    <property type="entry name" value="Undecaprenyl diphosphate synthase"/>
    <property type="match status" value="1"/>
</dbReference>
<reference evidence="6 7" key="1">
    <citation type="submission" date="2016-11" db="EMBL/GenBank/DDBJ databases">
        <authorList>
            <person name="Jaros S."/>
            <person name="Januszkiewicz K."/>
            <person name="Wedrychowicz H."/>
        </authorList>
    </citation>
    <scope>NUCLEOTIDE SEQUENCE [LARGE SCALE GENOMIC DNA]</scope>
    <source>
        <strain evidence="6 7">DSM 46144</strain>
    </source>
</reference>
<keyword evidence="2 5" id="KW-0479">Metal-binding</keyword>
<feature type="binding site" evidence="5">
    <location>
        <position position="241"/>
    </location>
    <ligand>
        <name>substrate</name>
    </ligand>
</feature>
<protein>
    <recommendedName>
        <fullName evidence="5">Isoprenyl transferase</fullName>
        <ecNumber evidence="5">2.5.1.-</ecNumber>
    </recommendedName>
</protein>
<dbReference type="NCBIfam" id="NF011403">
    <property type="entry name" value="PRK14828.1"/>
    <property type="match status" value="1"/>
</dbReference>
<gene>
    <name evidence="6" type="ORF">SAMN05443668_105259</name>
</gene>
<dbReference type="Proteomes" id="UP000184440">
    <property type="component" value="Unassembled WGS sequence"/>
</dbReference>
<evidence type="ECO:0000256" key="4">
    <source>
        <dbReference type="ARBA" id="ARBA00038453"/>
    </source>
</evidence>
<dbReference type="AlphaFoldDB" id="A0A1M7QRX9"/>
<feature type="binding site" evidence="5">
    <location>
        <position position="260"/>
    </location>
    <ligand>
        <name>Mg(2+)</name>
        <dbReference type="ChEBI" id="CHEBI:18420"/>
    </ligand>
</feature>
<dbReference type="CDD" id="cd00475">
    <property type="entry name" value="Cis_IPPS"/>
    <property type="match status" value="1"/>
</dbReference>
<dbReference type="HAMAP" id="MF_01139">
    <property type="entry name" value="ISPT"/>
    <property type="match status" value="1"/>
</dbReference>
<comment type="caution">
    <text evidence="5">Lacks conserved residue(s) required for the propagation of feature annotation.</text>
</comment>
<dbReference type="Gene3D" id="3.40.1180.10">
    <property type="entry name" value="Decaprenyl diphosphate synthase-like"/>
    <property type="match status" value="1"/>
</dbReference>